<keyword evidence="4" id="KW-0489">Methyltransferase</keyword>
<dbReference type="InterPro" id="IPR050091">
    <property type="entry name" value="PKS_NRPS_Biosynth_Enz"/>
</dbReference>
<feature type="domain" description="PKS/mFAS DH" evidence="14">
    <location>
        <begin position="937"/>
        <end position="1236"/>
    </location>
</feature>
<keyword evidence="8" id="KW-0511">Multifunctional enzyme</keyword>
<dbReference type="Gene3D" id="3.40.366.10">
    <property type="entry name" value="Malonyl-Coenzyme A Acyl Carrier Protein, domain 2"/>
    <property type="match status" value="1"/>
</dbReference>
<feature type="region of interest" description="Disordered" evidence="11">
    <location>
        <begin position="2489"/>
        <end position="2597"/>
    </location>
</feature>
<comment type="similarity">
    <text evidence="9">Belongs to the NRP synthetase family.</text>
</comment>
<keyword evidence="15" id="KW-0378">Hydrolase</keyword>
<dbReference type="InterPro" id="IPR000873">
    <property type="entry name" value="AMP-dep_synth/lig_dom"/>
</dbReference>
<dbReference type="InterPro" id="IPR020807">
    <property type="entry name" value="PKS_DH"/>
</dbReference>
<keyword evidence="1" id="KW-0596">Phosphopantetheine</keyword>
<dbReference type="PANTHER" id="PTHR43775:SF20">
    <property type="entry name" value="HYBRID PKS-NRPS SYNTHETASE APDA"/>
    <property type="match status" value="1"/>
</dbReference>
<dbReference type="InterPro" id="IPR013968">
    <property type="entry name" value="PKS_KR"/>
</dbReference>
<dbReference type="InterPro" id="IPR045851">
    <property type="entry name" value="AMP-bd_C_sf"/>
</dbReference>
<keyword evidence="7" id="KW-0521">NADP</keyword>
<dbReference type="SUPFAM" id="SSF47336">
    <property type="entry name" value="ACP-like"/>
    <property type="match status" value="2"/>
</dbReference>
<dbReference type="InterPro" id="IPR020806">
    <property type="entry name" value="PKS_PP-bd"/>
</dbReference>
<feature type="domain" description="Carrier" evidence="12">
    <location>
        <begin position="2383"/>
        <end position="2461"/>
    </location>
</feature>
<dbReference type="CDD" id="cd19532">
    <property type="entry name" value="C_PKS-NRPS"/>
    <property type="match status" value="1"/>
</dbReference>
<dbReference type="CDD" id="cd00833">
    <property type="entry name" value="PKS"/>
    <property type="match status" value="1"/>
</dbReference>
<dbReference type="PROSITE" id="PS52019">
    <property type="entry name" value="PKS_MFAS_DH"/>
    <property type="match status" value="1"/>
</dbReference>
<dbReference type="Pfam" id="PF02801">
    <property type="entry name" value="Ketoacyl-synt_C"/>
    <property type="match status" value="1"/>
</dbReference>
<gene>
    <name evidence="15" type="ORF">GMOD_00006902</name>
</gene>
<dbReference type="InterPro" id="IPR032821">
    <property type="entry name" value="PKS_assoc"/>
</dbReference>
<keyword evidence="5 15" id="KW-0808">Transferase</keyword>
<dbReference type="Pfam" id="PF08659">
    <property type="entry name" value="KR"/>
    <property type="match status" value="1"/>
</dbReference>
<dbReference type="OrthoDB" id="329835at2759"/>
<dbReference type="Gene3D" id="3.30.300.30">
    <property type="match status" value="1"/>
</dbReference>
<dbReference type="InterPro" id="IPR009081">
    <property type="entry name" value="PP-bd_ACP"/>
</dbReference>
<dbReference type="GO" id="GO:0016787">
    <property type="term" value="F:hydrolase activity"/>
    <property type="evidence" value="ECO:0007669"/>
    <property type="project" value="UniProtKB-KW"/>
</dbReference>
<name>A0A3M7MB55_9PLEO</name>
<feature type="domain" description="Carrier" evidence="12">
    <location>
        <begin position="3702"/>
        <end position="3779"/>
    </location>
</feature>
<dbReference type="Gene3D" id="3.10.129.110">
    <property type="entry name" value="Polyketide synthase dehydratase"/>
    <property type="match status" value="1"/>
</dbReference>
<evidence type="ECO:0000256" key="1">
    <source>
        <dbReference type="ARBA" id="ARBA00022450"/>
    </source>
</evidence>
<dbReference type="Pfam" id="PF14765">
    <property type="entry name" value="PS-DH"/>
    <property type="match status" value="1"/>
</dbReference>
<dbReference type="InterPro" id="IPR023213">
    <property type="entry name" value="CAT-like_dom_sf"/>
</dbReference>
<feature type="region of interest" description="C-terminal hotdog fold" evidence="10">
    <location>
        <begin position="1083"/>
        <end position="1236"/>
    </location>
</feature>
<dbReference type="SMART" id="SM00825">
    <property type="entry name" value="PKS_KS"/>
    <property type="match status" value="1"/>
</dbReference>
<dbReference type="EMBL" id="KE747827">
    <property type="protein sequence ID" value="RMZ71755.1"/>
    <property type="molecule type" value="Genomic_DNA"/>
</dbReference>
<feature type="domain" description="Ketosynthase family 3 (KS3)" evidence="13">
    <location>
        <begin position="10"/>
        <end position="445"/>
    </location>
</feature>
<dbReference type="GO" id="GO:0009403">
    <property type="term" value="P:toxin biosynthetic process"/>
    <property type="evidence" value="ECO:0007669"/>
    <property type="project" value="UniProtKB-ARBA"/>
</dbReference>
<dbReference type="InterPro" id="IPR014043">
    <property type="entry name" value="Acyl_transferase_dom"/>
</dbReference>
<evidence type="ECO:0000259" key="12">
    <source>
        <dbReference type="PROSITE" id="PS50075"/>
    </source>
</evidence>
<dbReference type="Gene3D" id="3.40.50.150">
    <property type="entry name" value="Vaccinia Virus protein VP39"/>
    <property type="match status" value="1"/>
</dbReference>
<dbReference type="InterPro" id="IPR001227">
    <property type="entry name" value="Ac_transferase_dom_sf"/>
</dbReference>
<dbReference type="Pfam" id="PF00109">
    <property type="entry name" value="ketoacyl-synt"/>
    <property type="match status" value="1"/>
</dbReference>
<protein>
    <submittedName>
        <fullName evidence="15">Acyl transferase acyl hydrolase lysophospholipase</fullName>
    </submittedName>
</protein>
<evidence type="ECO:0000256" key="9">
    <source>
        <dbReference type="ARBA" id="ARBA00029454"/>
    </source>
</evidence>
<dbReference type="GO" id="GO:0005886">
    <property type="term" value="C:plasma membrane"/>
    <property type="evidence" value="ECO:0007669"/>
    <property type="project" value="TreeGrafter"/>
</dbReference>
<dbReference type="SUPFAM" id="SSF56801">
    <property type="entry name" value="Acetyl-CoA synthetase-like"/>
    <property type="match status" value="1"/>
</dbReference>
<keyword evidence="3" id="KW-0436">Ligase</keyword>
<dbReference type="Pfam" id="PF08242">
    <property type="entry name" value="Methyltransf_12"/>
    <property type="match status" value="1"/>
</dbReference>
<dbReference type="Gene3D" id="3.40.50.12780">
    <property type="entry name" value="N-terminal domain of ligase-like"/>
    <property type="match status" value="1"/>
</dbReference>
<dbReference type="Pfam" id="PF00668">
    <property type="entry name" value="Condensation"/>
    <property type="match status" value="1"/>
</dbReference>
<dbReference type="GO" id="GO:0004312">
    <property type="term" value="F:fatty acid synthase activity"/>
    <property type="evidence" value="ECO:0007669"/>
    <property type="project" value="TreeGrafter"/>
</dbReference>
<keyword evidence="6" id="KW-0677">Repeat</keyword>
<dbReference type="Pfam" id="PF00550">
    <property type="entry name" value="PP-binding"/>
    <property type="match status" value="1"/>
</dbReference>
<dbReference type="InterPro" id="IPR014031">
    <property type="entry name" value="Ketoacyl_synth_C"/>
</dbReference>
<dbReference type="CDD" id="cd05930">
    <property type="entry name" value="A_NRPS"/>
    <property type="match status" value="1"/>
</dbReference>
<dbReference type="PROSITE" id="PS00012">
    <property type="entry name" value="PHOSPHOPANTETHEINE"/>
    <property type="match status" value="1"/>
</dbReference>
<dbReference type="InterPro" id="IPR049551">
    <property type="entry name" value="PKS_DH_C"/>
</dbReference>
<evidence type="ECO:0000256" key="4">
    <source>
        <dbReference type="ARBA" id="ARBA00022603"/>
    </source>
</evidence>
<dbReference type="Pfam" id="PF07993">
    <property type="entry name" value="NAD_binding_4"/>
    <property type="match status" value="1"/>
</dbReference>
<evidence type="ECO:0000256" key="3">
    <source>
        <dbReference type="ARBA" id="ARBA00022598"/>
    </source>
</evidence>
<evidence type="ECO:0000259" key="14">
    <source>
        <dbReference type="PROSITE" id="PS52019"/>
    </source>
</evidence>
<dbReference type="SUPFAM" id="SSF52151">
    <property type="entry name" value="FabD/lysophospholipase-like"/>
    <property type="match status" value="1"/>
</dbReference>
<dbReference type="InterPro" id="IPR020845">
    <property type="entry name" value="AMP-binding_CS"/>
</dbReference>
<dbReference type="InterPro" id="IPR057326">
    <property type="entry name" value="KR_dom"/>
</dbReference>
<dbReference type="Gene3D" id="1.10.1200.10">
    <property type="entry name" value="ACP-like"/>
    <property type="match status" value="1"/>
</dbReference>
<dbReference type="SUPFAM" id="SSF55048">
    <property type="entry name" value="Probable ACP-binding domain of malonyl-CoA ACP transacylase"/>
    <property type="match status" value="1"/>
</dbReference>
<evidence type="ECO:0000256" key="7">
    <source>
        <dbReference type="ARBA" id="ARBA00022857"/>
    </source>
</evidence>
<organism evidence="15 16">
    <name type="scientific">Pyrenophora seminiperda CCB06</name>
    <dbReference type="NCBI Taxonomy" id="1302712"/>
    <lineage>
        <taxon>Eukaryota</taxon>
        <taxon>Fungi</taxon>
        <taxon>Dikarya</taxon>
        <taxon>Ascomycota</taxon>
        <taxon>Pezizomycotina</taxon>
        <taxon>Dothideomycetes</taxon>
        <taxon>Pleosporomycetidae</taxon>
        <taxon>Pleosporales</taxon>
        <taxon>Pleosporineae</taxon>
        <taxon>Pleosporaceae</taxon>
        <taxon>Pyrenophora</taxon>
    </lineage>
</organism>
<dbReference type="PROSITE" id="PS52004">
    <property type="entry name" value="KS3_2"/>
    <property type="match status" value="1"/>
</dbReference>
<dbReference type="SUPFAM" id="SSF52777">
    <property type="entry name" value="CoA-dependent acyltransferases"/>
    <property type="match status" value="2"/>
</dbReference>
<dbReference type="Gene3D" id="3.30.559.10">
    <property type="entry name" value="Chloramphenicol acetyltransferase-like domain"/>
    <property type="match status" value="1"/>
</dbReference>
<dbReference type="Gene3D" id="3.40.47.10">
    <property type="match status" value="1"/>
</dbReference>
<dbReference type="InterPro" id="IPR014030">
    <property type="entry name" value="Ketoacyl_synth_N"/>
</dbReference>
<dbReference type="SMART" id="SM00823">
    <property type="entry name" value="PKS_PP"/>
    <property type="match status" value="2"/>
</dbReference>
<dbReference type="InterPro" id="IPR016035">
    <property type="entry name" value="Acyl_Trfase/lysoPLipase"/>
</dbReference>
<evidence type="ECO:0000256" key="5">
    <source>
        <dbReference type="ARBA" id="ARBA00022679"/>
    </source>
</evidence>
<dbReference type="InterPro" id="IPR049552">
    <property type="entry name" value="PKS_DH_N"/>
</dbReference>
<feature type="compositionally biased region" description="Polar residues" evidence="11">
    <location>
        <begin position="2528"/>
        <end position="2564"/>
    </location>
</feature>
<dbReference type="SMART" id="SM00827">
    <property type="entry name" value="PKS_AT"/>
    <property type="match status" value="1"/>
</dbReference>
<dbReference type="SMART" id="SM00822">
    <property type="entry name" value="PKS_KR"/>
    <property type="match status" value="1"/>
</dbReference>
<dbReference type="Gene3D" id="3.30.559.30">
    <property type="entry name" value="Nonribosomal peptide synthetase, condensation domain"/>
    <property type="match status" value="1"/>
</dbReference>
<keyword evidence="16" id="KW-1185">Reference proteome</keyword>
<dbReference type="InterPro" id="IPR016039">
    <property type="entry name" value="Thiolase-like"/>
</dbReference>
<dbReference type="PROSITE" id="PS00455">
    <property type="entry name" value="AMP_BINDING"/>
    <property type="match status" value="1"/>
</dbReference>
<dbReference type="CDD" id="cd02440">
    <property type="entry name" value="AdoMet_MTases"/>
    <property type="match status" value="1"/>
</dbReference>
<sequence length="4163" mass="457373">MSAKHHGHPNEPIAVVGSGFRFPGEANTPSKLWDLLREPRDVQSAIPEQRFNPDGFFHPMNDHHGTSNIRHSYFLSEDHRQFDAQFFGIKPVEANSIDPQQRILLEVVYESIEAAGLSMDILRGSPTAVYVGLMCADYADLLGRDTSYFPTYFATGTARSIISNRISYFFDWRGPSMTIDTACSSSLVAVHQAVQVLRSGESRVAVAAGANLLLGPEQYIAESNLKMLSPDGRSYMWDTRANGYARGEGIASVVLKTLSAAIADGDDIECLIVETGINQDGKTKGITMPSATAQAALIEATYKKAGLDLKKASDRPQYFEAHGTGTPAGDPIEAEAISTAFFKNNSPTDVTHPLYVGSIKTVVGHTEGTAGLAGLLKASLALKHGFIPPNRLFENLAPAVKPFYNNLEIATNAKPWPAVENGSARRASLNSFGFGGANAHCILEAYSPKQIKHEKAGLVYTPFTFSAASEKALSALVASYSEYLKSYPSTDLRALSYTLSSRRNAFPLRVTFSARNITGLCTKLDMFTEGKGEKPIAPISVSAQPLRILGVFTGQGAQWAGMASKLMDVPAAMKIIDDLERSLSELTDHPPQWSLKAELLADKSTSRITEAALSQPACTAVQIILVELLRAAGISFSAVVGHSSGEIGAAYAAGYLSASDAIRIAYYRGVHLRNAHGKNGEDGAMIAVGTSYEDAKKVCNLRKFRGKVCVAASNSSTSVTISGDATAIEGIRTVFEDEKRFARVLKVDKAYHSHHMLSCSEAYMASLRACGIKAKRPTRPDCLWISSVYQQDISEVTENLNDSYWNSNLVSPVLFSQALECALGESQYDLAVELGPHPALKGPASQVIQEALGENIPYTGMLSRNVDDVEALASGLGYIWATFTNTVVNFSGYDRFLNASEPPSLLKGLPTYPWEHQRAFWHESRISKAFRERRTNHELLGTRSPNHSNDQFFWTNYLIPRELPWVPGHKIQGQMVFPAAGYMSTAFEAAREIAAGQSMKLIELTNFVIDQPLVFDTEDSSVEILISLTDVRHEGSNLTAKFGYYSIANKEPGPMSINASCELQIIFGEEDANTLQPVPEKEFAMMKVEHERFYNSFASYGYGYTGPFKALTSMERKLGVASGLVQVPEAIPGKRLLIHPATLDAAVQSILLAYCFPGDGRLVSIQLPTDVSRISINPLQALNTASHESLKFFSFIGRDDGKRIEGDVDLYPADGSNAVLQLEGMHTKPMVPATEATDAHIFSETVWDSASPNAMVVSANIKENFDFGFVLERVAYYYLRNLTNGTTAKDREDCEWYHKSLFNFADTMLSRVANGTHPYAKTEWINDTYEDIIAIIKSHPESIDLRIMRAVGENIISVVRGKTTILEPMMEDNMLNDFYVTGLGMEEYLRKLTATARQIAHRHPAMNVLEIGAGTGGATKSILRELDEAFASYTYTDISAGFFEKAKEVFKARESKMIYKTLDIEKDVLDQGYEENSYDLIIASLVLHATSNLDETMTNVRRLLKPGGYLLLLEITNNEQMRFGFIFGGLPGWWLGHEDGRPLSPCIEVPKWDKLLKVHGFSGVSSMAPHKTSEPLPLCVMLVQAVDDRVDFLRDPLASTEEGFNLADTTFIGGATAATANCLSAMTNIMQARTNKLSQVRALVDLVNVDLPFGGTVVSLEDHDEPIFRELDETKLKGLQKLFERSKNVLWVIRGYKQGSSYAKMAVAFARCLLQEMPHVRLQFLDIPPSEPLEATLISQYLLRFLVTEDWEEQGRLNGLFWSLEPEISYEGGQDFIPRVKLSKTLNNRYNSARRQIMEAVDPAVVPITLSSEDGSYTLKSKHGLAPIEPTSGTNNIKIRVSYSLLKAVKVGSHGYFYLLLGANIATGVQVVALSSTLSSEVDVPEDLARPCLLPKDEAVRYLVALFYSLVSFTALRHLSRGDVLLMLEPEKRLATIVESAATLRGIHTMFLTNEAKLDSRGAWKSLPSRALRRDFDAAVPRRLSRVLCWKHNDWTSAIRKHIPSRTTVETFESYMAIEASHAQSNVILRVSEVFDHALMQLLPVGTTVEVGDTPIIRLTDVHELASDNSLLPVVDWTTCSTVPIAVEPVDARPLFRNDKTYWLVGLTGGLGLSLCRWMILRGAKYIVISSRRPKIDPRWMAQFESLEAVVKVYANDVTDRESVRSVYSKIQVDMPPVAGVCQGAMVLQDTLFLDLDIPRMEKVLKPKVNGAIYLDEIFQHQQLDFFIMLSSMAAVTGNPGQAAYAAANMFLAGLAAQRRARGEAGSTVNIGAIVGNGYVTRELTLAQQVALQKVGNMWMSEQDFYQIFAEAVVASPPRPGPNPEYCTGLRVYYADEDDKPKFANDPVFSHLMLHRNLSGSLTTSNTAVVSVKTQLLQATTPEEVYEIIRDSFVLKLQVALQMSPDADAVGLTADALGIDSLVAVDLRSWFMKELSVDMPVLKIISGATVGEILQRAQELLDPGMTPALGTELTPERKAALEQAKAARLSAKVPVASVEPSLPESKPAAARTEQAPRIPANPKPVGHTESNSNKPGSATISPKPSGTTAERTVSKSPSLNTTSPSPIPNFSGPKPAMTNGMSQPTPWKQSQTLPSAVSTALPTTATKTAVPSPAPATKSVHIPAAALVTPTIKQDTDGYVGSSVDLSISRDDLEGGFRSVQSLSTTPSEPDESVFHTKAVSSGSSVSSFDKISPGFTKESGIQRTLPMSFGQARFWFLRSYLEDPTTFNVTTSIHLQGSLDGDRLAQAVATIGQRHEALRTRFFTDHDNQPMQAVLECSILRLERKNASPGREVTEAYNQLRHHVYDLENGETMRIVLLKLSPLSHQILLGYHHINMDGVSFEIFFSDLEKAYNAHSMINTSVLQYPDFAAKQKQEFANGKWSKELKFWQGQFQTLPPPLPLLPLARSTSRVSLTKYNSHLTSYRVTPELSTQIHDTCKKMKVSPFQFYLTVYKVLLTRFVEVDDLCIGVADANRNDLDVQQSLGCYLNLLPVRFDNRATTFSEAVKETKNKAQQAYANSKVPFDVLLKELNVPRSSSHSPLFQVFLNYRQGVAEKRSFAGCDSEWDAFDGGQIAYDLSLDVVDNAGGDALLRLFSQSALYSVEDGEVVMKSFVNLLEAFSRNPAARLTRPPLHSKEDSEKGLLAGRGKLQIITLQVCILISLGPYLPLEWQGTLVHRIDQIAKIHESSPAVKDGLGNDLTFAQLTQRVNVIATALLDSNIPHGSNVGVFQEPSADWICSLLAIMRVGAVYVALDPRATTSRLAAIAESCQPALILFDNSTEKQVPEIKSNAMIVNVSRLNSSPRAVPNISKEDSKMAILYTSGSTGTPKGIEMKHAVFRDHVETVSRNWLASAAGKTTLQQSSFSFDMSLVQIFWPLCSGGRIFVAPQTARGDPVAICNIISTEKVSVTAATPSEYISWVDYGDAESLRKSPWSLAISGGENVTEQMVLAFDKLKMPNFRLMNCYGPTEITFFSHVAEIDVGADKGGFADFVPWCNVSTYVVDSKLNPLPVGVPGEVAIGGMGVASGYFDKKDLTAERFVHDSYASENFNDRGWTTMHLTGDRGRLTANRTLLLEGRISGDTQIKLRGLRIDLQEIESCLVQGSEGTIIHAVVSVRKSHGTDTELLVGHVEFSPSRTPTDANAFIAKLVANLPLPQYMRPAMVIPVERLPRTESGKLDRLAIKALPLPQKQQGKTTSNSLSEMESRLMKLWRDVLAVEILDNHTVDQESDFFQVGGTSMLLTVLRLRIKETFEIDIPLVQLFDVSTLGRMAAHIHAAIHPSQAVTVEDTRVQVVTPASVPAPVAVRKEIINWESETALPAGIIPSTVLGSNEPRVVILTGATGFLGKKILQRLVDTPSIEKIYCIAIRPDYSRTDAMFSSSKVVVYRGDQSLPLLGLPPSEITSILSKADAIIHNGADVSFLKSYTSLRQVNVASTKQLASWAVEYGLQFHYISTASVANLSGRESYPSVSVRDFPPATDGSNGYIASKWASEIFLENMNREYLMPLVIHRPSSITGPGAPDTDVMGSLFKYSKQMQAIPRAKYITGWIDLISLDSAAAKIVKVVRSGIQDLDVQYVYESGEVQIKSSEMKASMEEQTGEDVKELSIEEWVRRAEILGMESMVGAFLLSMQDQPLLMTKPEREIEEDDYDDLPECIRAKMGL</sequence>
<dbReference type="InterPro" id="IPR036291">
    <property type="entry name" value="NAD(P)-bd_dom_sf"/>
</dbReference>
<dbReference type="InterPro" id="IPR042099">
    <property type="entry name" value="ANL_N_sf"/>
</dbReference>
<dbReference type="InterPro" id="IPR013120">
    <property type="entry name" value="FAR_NAD-bd"/>
</dbReference>
<dbReference type="Pfam" id="PF21089">
    <property type="entry name" value="PKS_DH_N"/>
    <property type="match status" value="1"/>
</dbReference>
<keyword evidence="2" id="KW-0597">Phosphoprotein</keyword>
<reference evidence="15 16" key="1">
    <citation type="journal article" date="2014" name="PLoS ONE">
        <title>De novo Genome Assembly of the Fungal Plant Pathogen Pyrenophora semeniperda.</title>
        <authorList>
            <person name="Soliai M.M."/>
            <person name="Meyer S.E."/>
            <person name="Udall J.A."/>
            <person name="Elzinga D.E."/>
            <person name="Hermansen R.A."/>
            <person name="Bodily P.M."/>
            <person name="Hart A.A."/>
            <person name="Coleman C.E."/>
        </authorList>
    </citation>
    <scope>NUCLEOTIDE SEQUENCE [LARGE SCALE GENOMIC DNA]</scope>
    <source>
        <strain evidence="15 16">CCB06</strain>
        <tissue evidence="15">Mycelium</tissue>
    </source>
</reference>
<evidence type="ECO:0000256" key="10">
    <source>
        <dbReference type="PROSITE-ProRule" id="PRU01363"/>
    </source>
</evidence>
<dbReference type="GO" id="GO:0005737">
    <property type="term" value="C:cytoplasm"/>
    <property type="evidence" value="ECO:0007669"/>
    <property type="project" value="TreeGrafter"/>
</dbReference>
<dbReference type="PANTHER" id="PTHR43775">
    <property type="entry name" value="FATTY ACID SYNTHASE"/>
    <property type="match status" value="1"/>
</dbReference>
<dbReference type="InterPro" id="IPR049900">
    <property type="entry name" value="PKS_mFAS_DH"/>
</dbReference>
<dbReference type="GO" id="GO:0006633">
    <property type="term" value="P:fatty acid biosynthetic process"/>
    <property type="evidence" value="ECO:0007669"/>
    <property type="project" value="InterPro"/>
</dbReference>
<dbReference type="InterPro" id="IPR036736">
    <property type="entry name" value="ACP-like_sf"/>
</dbReference>
<dbReference type="InterPro" id="IPR006162">
    <property type="entry name" value="Ppantetheine_attach_site"/>
</dbReference>
<dbReference type="Pfam" id="PF00501">
    <property type="entry name" value="AMP-binding"/>
    <property type="match status" value="1"/>
</dbReference>
<dbReference type="Proteomes" id="UP000265663">
    <property type="component" value="Unassembled WGS sequence"/>
</dbReference>
<dbReference type="GO" id="GO:0016874">
    <property type="term" value="F:ligase activity"/>
    <property type="evidence" value="ECO:0007669"/>
    <property type="project" value="UniProtKB-KW"/>
</dbReference>
<dbReference type="SUPFAM" id="SSF53901">
    <property type="entry name" value="Thiolase-like"/>
    <property type="match status" value="1"/>
</dbReference>
<evidence type="ECO:0000256" key="8">
    <source>
        <dbReference type="ARBA" id="ARBA00023268"/>
    </source>
</evidence>
<evidence type="ECO:0000259" key="13">
    <source>
        <dbReference type="PROSITE" id="PS52004"/>
    </source>
</evidence>
<dbReference type="SUPFAM" id="SSF53335">
    <property type="entry name" value="S-adenosyl-L-methionine-dependent methyltransferases"/>
    <property type="match status" value="1"/>
</dbReference>
<evidence type="ECO:0000313" key="15">
    <source>
        <dbReference type="EMBL" id="RMZ71755.1"/>
    </source>
</evidence>
<evidence type="ECO:0000256" key="2">
    <source>
        <dbReference type="ARBA" id="ARBA00022553"/>
    </source>
</evidence>
<dbReference type="SMART" id="SM00826">
    <property type="entry name" value="PKS_DH"/>
    <property type="match status" value="1"/>
</dbReference>
<dbReference type="PROSITE" id="PS50075">
    <property type="entry name" value="CARRIER"/>
    <property type="match status" value="2"/>
</dbReference>
<dbReference type="InterPro" id="IPR020841">
    <property type="entry name" value="PKS_Beta-ketoAc_synthase_dom"/>
</dbReference>
<accession>A0A3M7MB55</accession>
<dbReference type="InterPro" id="IPR013217">
    <property type="entry name" value="Methyltransf_12"/>
</dbReference>
<evidence type="ECO:0000256" key="11">
    <source>
        <dbReference type="SAM" id="MobiDB-lite"/>
    </source>
</evidence>
<evidence type="ECO:0000256" key="6">
    <source>
        <dbReference type="ARBA" id="ARBA00022737"/>
    </source>
</evidence>
<feature type="compositionally biased region" description="Polar residues" evidence="11">
    <location>
        <begin position="2579"/>
        <end position="2597"/>
    </location>
</feature>
<proteinExistence type="inferred from homology"/>
<dbReference type="Gene3D" id="3.40.50.720">
    <property type="entry name" value="NAD(P)-binding Rossmann-like Domain"/>
    <property type="match status" value="2"/>
</dbReference>
<feature type="active site" description="Proton acceptor; for dehydratase activity" evidence="10">
    <location>
        <position position="969"/>
    </location>
</feature>
<evidence type="ECO:0000313" key="16">
    <source>
        <dbReference type="Proteomes" id="UP000265663"/>
    </source>
</evidence>
<dbReference type="InterPro" id="IPR001242">
    <property type="entry name" value="Condensation_dom"/>
</dbReference>
<dbReference type="Pfam" id="PF16197">
    <property type="entry name" value="KAsynt_C_assoc"/>
    <property type="match status" value="1"/>
</dbReference>
<dbReference type="InterPro" id="IPR029063">
    <property type="entry name" value="SAM-dependent_MTases_sf"/>
</dbReference>
<feature type="region of interest" description="N-terminal hotdog fold" evidence="10">
    <location>
        <begin position="937"/>
        <end position="1070"/>
    </location>
</feature>
<dbReference type="GO" id="GO:0004315">
    <property type="term" value="F:3-oxoacyl-[acyl-carrier-protein] synthase activity"/>
    <property type="evidence" value="ECO:0007669"/>
    <property type="project" value="InterPro"/>
</dbReference>
<dbReference type="InterPro" id="IPR016036">
    <property type="entry name" value="Malonyl_transacylase_ACP-bd"/>
</dbReference>
<dbReference type="Pfam" id="PF00698">
    <property type="entry name" value="Acyl_transf_1"/>
    <property type="match status" value="1"/>
</dbReference>
<dbReference type="PROSITE" id="PS00606">
    <property type="entry name" value="KS3_1"/>
    <property type="match status" value="1"/>
</dbReference>
<dbReference type="SUPFAM" id="SSF51735">
    <property type="entry name" value="NAD(P)-binding Rossmann-fold domains"/>
    <property type="match status" value="2"/>
</dbReference>
<dbReference type="InterPro" id="IPR042104">
    <property type="entry name" value="PKS_dehydratase_sf"/>
</dbReference>
<feature type="active site" description="Proton donor; for dehydratase activity" evidence="10">
    <location>
        <position position="1144"/>
    </location>
</feature>
<dbReference type="InterPro" id="IPR018201">
    <property type="entry name" value="Ketoacyl_synth_AS"/>
</dbReference>
<dbReference type="GO" id="GO:0031177">
    <property type="term" value="F:phosphopantetheine binding"/>
    <property type="evidence" value="ECO:0007669"/>
    <property type="project" value="InterPro"/>
</dbReference>